<organism evidence="11 12">
    <name type="scientific">Agathobaculum faecis</name>
    <dbReference type="NCBI Taxonomy" id="2763013"/>
    <lineage>
        <taxon>Bacteria</taxon>
        <taxon>Bacillati</taxon>
        <taxon>Bacillota</taxon>
        <taxon>Clostridia</taxon>
        <taxon>Eubacteriales</taxon>
        <taxon>Butyricicoccaceae</taxon>
        <taxon>Agathobaculum</taxon>
    </lineage>
</organism>
<comment type="similarity">
    <text evidence="9">Belongs to the TrpF family.</text>
</comment>
<comment type="pathway">
    <text evidence="2 9">Amino-acid biosynthesis; L-tryptophan biosynthesis; L-tryptophan from chorismate: step 3/5.</text>
</comment>
<proteinExistence type="inferred from homology"/>
<dbReference type="PANTHER" id="PTHR42894:SF1">
    <property type="entry name" value="N-(5'-PHOSPHORIBOSYL)ANTHRANILATE ISOMERASE"/>
    <property type="match status" value="1"/>
</dbReference>
<gene>
    <name evidence="9" type="primary">trpF</name>
    <name evidence="11" type="ORF">H8S45_04285</name>
</gene>
<dbReference type="InterPro" id="IPR001240">
    <property type="entry name" value="PRAI_dom"/>
</dbReference>
<dbReference type="Pfam" id="PF00697">
    <property type="entry name" value="PRAI"/>
    <property type="match status" value="1"/>
</dbReference>
<keyword evidence="5 9" id="KW-0028">Amino-acid biosynthesis</keyword>
<dbReference type="AlphaFoldDB" id="A0A923RV89"/>
<evidence type="ECO:0000256" key="4">
    <source>
        <dbReference type="ARBA" id="ARBA00022272"/>
    </source>
</evidence>
<keyword evidence="12" id="KW-1185">Reference proteome</keyword>
<comment type="caution">
    <text evidence="11">The sequence shown here is derived from an EMBL/GenBank/DDBJ whole genome shotgun (WGS) entry which is preliminary data.</text>
</comment>
<feature type="domain" description="N-(5'phosphoribosyl) anthranilate isomerase (PRAI)" evidence="10">
    <location>
        <begin position="4"/>
        <end position="194"/>
    </location>
</feature>
<evidence type="ECO:0000256" key="2">
    <source>
        <dbReference type="ARBA" id="ARBA00004664"/>
    </source>
</evidence>
<evidence type="ECO:0000313" key="12">
    <source>
        <dbReference type="Proteomes" id="UP000606499"/>
    </source>
</evidence>
<evidence type="ECO:0000256" key="6">
    <source>
        <dbReference type="ARBA" id="ARBA00022822"/>
    </source>
</evidence>
<evidence type="ECO:0000256" key="7">
    <source>
        <dbReference type="ARBA" id="ARBA00023141"/>
    </source>
</evidence>
<dbReference type="SUPFAM" id="SSF51366">
    <property type="entry name" value="Ribulose-phoshate binding barrel"/>
    <property type="match status" value="1"/>
</dbReference>
<protein>
    <recommendedName>
        <fullName evidence="4 9">N-(5'-phosphoribosyl)anthranilate isomerase</fullName>
        <shortName evidence="9">PRAI</shortName>
        <ecNumber evidence="3 9">5.3.1.24</ecNumber>
    </recommendedName>
</protein>
<dbReference type="InterPro" id="IPR013785">
    <property type="entry name" value="Aldolase_TIM"/>
</dbReference>
<dbReference type="InterPro" id="IPR044643">
    <property type="entry name" value="TrpF_fam"/>
</dbReference>
<evidence type="ECO:0000313" key="11">
    <source>
        <dbReference type="EMBL" id="MBC5724678.1"/>
    </source>
</evidence>
<dbReference type="GO" id="GO:0000162">
    <property type="term" value="P:L-tryptophan biosynthetic process"/>
    <property type="evidence" value="ECO:0007669"/>
    <property type="project" value="UniProtKB-UniRule"/>
</dbReference>
<reference evidence="11" key="1">
    <citation type="submission" date="2020-08" db="EMBL/GenBank/DDBJ databases">
        <title>Genome public.</title>
        <authorList>
            <person name="Liu C."/>
            <person name="Sun Q."/>
        </authorList>
    </citation>
    <scope>NUCLEOTIDE SEQUENCE</scope>
    <source>
        <strain evidence="11">NSJ-28</strain>
    </source>
</reference>
<sequence>MKLKFCGLTRKQDILAANAARPDYVGFVFADSRRRVTEEQAARLRAQLAPGIQAVGVFVNDEPERIAALVNAGVIDLVQLHGGENRAYLDRLRGMTGAQVLYAVRVGAYADIERVKDYPVEFLLLDASIKGVCGGSGHTFDWSLIGAVEKPYFLAGGLNESNLPLALRTGAYALDLSSGIETDSVKDETKMRRVAALVRGEQP</sequence>
<evidence type="ECO:0000256" key="8">
    <source>
        <dbReference type="ARBA" id="ARBA00023235"/>
    </source>
</evidence>
<dbReference type="PANTHER" id="PTHR42894">
    <property type="entry name" value="N-(5'-PHOSPHORIBOSYL)ANTHRANILATE ISOMERASE"/>
    <property type="match status" value="1"/>
</dbReference>
<name>A0A923RV89_9FIRM</name>
<evidence type="ECO:0000259" key="10">
    <source>
        <dbReference type="Pfam" id="PF00697"/>
    </source>
</evidence>
<dbReference type="EMBL" id="JACOPL010000003">
    <property type="protein sequence ID" value="MBC5724678.1"/>
    <property type="molecule type" value="Genomic_DNA"/>
</dbReference>
<dbReference type="Proteomes" id="UP000606499">
    <property type="component" value="Unassembled WGS sequence"/>
</dbReference>
<dbReference type="InterPro" id="IPR011060">
    <property type="entry name" value="RibuloseP-bd_barrel"/>
</dbReference>
<dbReference type="RefSeq" id="WP_054326795.1">
    <property type="nucleotide sequence ID" value="NZ_JACOPL010000003.1"/>
</dbReference>
<comment type="catalytic activity">
    <reaction evidence="1 9">
        <text>N-(5-phospho-beta-D-ribosyl)anthranilate = 1-(2-carboxyphenylamino)-1-deoxy-D-ribulose 5-phosphate</text>
        <dbReference type="Rhea" id="RHEA:21540"/>
        <dbReference type="ChEBI" id="CHEBI:18277"/>
        <dbReference type="ChEBI" id="CHEBI:58613"/>
        <dbReference type="EC" id="5.3.1.24"/>
    </reaction>
</comment>
<dbReference type="GO" id="GO:0004640">
    <property type="term" value="F:phosphoribosylanthranilate isomerase activity"/>
    <property type="evidence" value="ECO:0007669"/>
    <property type="project" value="UniProtKB-UniRule"/>
</dbReference>
<dbReference type="CDD" id="cd00405">
    <property type="entry name" value="PRAI"/>
    <property type="match status" value="1"/>
</dbReference>
<keyword evidence="8 9" id="KW-0413">Isomerase</keyword>
<evidence type="ECO:0000256" key="9">
    <source>
        <dbReference type="HAMAP-Rule" id="MF_00135"/>
    </source>
</evidence>
<keyword evidence="6 9" id="KW-0822">Tryptophan biosynthesis</keyword>
<keyword evidence="7 9" id="KW-0057">Aromatic amino acid biosynthesis</keyword>
<dbReference type="Gene3D" id="3.20.20.70">
    <property type="entry name" value="Aldolase class I"/>
    <property type="match status" value="1"/>
</dbReference>
<dbReference type="EC" id="5.3.1.24" evidence="3 9"/>
<accession>A0A923RV89</accession>
<evidence type="ECO:0000256" key="3">
    <source>
        <dbReference type="ARBA" id="ARBA00012572"/>
    </source>
</evidence>
<evidence type="ECO:0000256" key="5">
    <source>
        <dbReference type="ARBA" id="ARBA00022605"/>
    </source>
</evidence>
<dbReference type="HAMAP" id="MF_00135">
    <property type="entry name" value="PRAI"/>
    <property type="match status" value="1"/>
</dbReference>
<evidence type="ECO:0000256" key="1">
    <source>
        <dbReference type="ARBA" id="ARBA00001164"/>
    </source>
</evidence>